<feature type="active site" evidence="4">
    <location>
        <position position="17"/>
    </location>
</feature>
<evidence type="ECO:0000256" key="6">
    <source>
        <dbReference type="RuleBase" id="RU004168"/>
    </source>
</evidence>
<dbReference type="InterPro" id="IPR020456">
    <property type="entry name" value="Acylphosphatase"/>
</dbReference>
<evidence type="ECO:0000256" key="5">
    <source>
        <dbReference type="RuleBase" id="RU000553"/>
    </source>
</evidence>
<reference evidence="8" key="1">
    <citation type="journal article" date="2020" name="mSystems">
        <title>Genome- and Community-Level Interaction Insights into Carbon Utilization and Element Cycling Functions of Hydrothermarchaeota in Hydrothermal Sediment.</title>
        <authorList>
            <person name="Zhou Z."/>
            <person name="Liu Y."/>
            <person name="Xu W."/>
            <person name="Pan J."/>
            <person name="Luo Z.H."/>
            <person name="Li M."/>
        </authorList>
    </citation>
    <scope>NUCLEOTIDE SEQUENCE [LARGE SCALE GENOMIC DNA]</scope>
    <source>
        <strain evidence="8">HyVt-501</strain>
    </source>
</reference>
<dbReference type="InterPro" id="IPR001792">
    <property type="entry name" value="Acylphosphatase-like_dom"/>
</dbReference>
<feature type="domain" description="Acylphosphatase-like" evidence="7">
    <location>
        <begin position="2"/>
        <end position="89"/>
    </location>
</feature>
<dbReference type="PANTHER" id="PTHR47268:SF4">
    <property type="entry name" value="ACYLPHOSPHATASE"/>
    <property type="match status" value="1"/>
</dbReference>
<dbReference type="InterPro" id="IPR017968">
    <property type="entry name" value="Acylphosphatase_CS"/>
</dbReference>
<proteinExistence type="inferred from homology"/>
<evidence type="ECO:0000256" key="3">
    <source>
        <dbReference type="ARBA" id="ARBA00047645"/>
    </source>
</evidence>
<comment type="caution">
    <text evidence="8">The sequence shown here is derived from an EMBL/GenBank/DDBJ whole genome shotgun (WGS) entry which is preliminary data.</text>
</comment>
<dbReference type="InterPro" id="IPR036046">
    <property type="entry name" value="Acylphosphatase-like_dom_sf"/>
</dbReference>
<dbReference type="Pfam" id="PF00708">
    <property type="entry name" value="Acylphosphatase"/>
    <property type="match status" value="1"/>
</dbReference>
<organism evidence="8">
    <name type="scientific">Aquifex aeolicus</name>
    <dbReference type="NCBI Taxonomy" id="63363"/>
    <lineage>
        <taxon>Bacteria</taxon>
        <taxon>Pseudomonadati</taxon>
        <taxon>Aquificota</taxon>
        <taxon>Aquificia</taxon>
        <taxon>Aquificales</taxon>
        <taxon>Aquificaceae</taxon>
        <taxon>Aquifex</taxon>
    </lineage>
</organism>
<dbReference type="EMBL" id="DRNB01000047">
    <property type="protein sequence ID" value="HHJ63553.1"/>
    <property type="molecule type" value="Genomic_DNA"/>
</dbReference>
<name>A0A7C5Q1Z4_AQUAO</name>
<dbReference type="PANTHER" id="PTHR47268">
    <property type="entry name" value="ACYLPHOSPHATASE"/>
    <property type="match status" value="1"/>
</dbReference>
<dbReference type="EC" id="3.6.1.7" evidence="2 4"/>
<protein>
    <recommendedName>
        <fullName evidence="2 4">Acylphosphatase</fullName>
        <ecNumber evidence="2 4">3.6.1.7</ecNumber>
    </recommendedName>
</protein>
<gene>
    <name evidence="8" type="ORF">ENJ61_01460</name>
</gene>
<evidence type="ECO:0000259" key="7">
    <source>
        <dbReference type="PROSITE" id="PS51160"/>
    </source>
</evidence>
<feature type="active site" evidence="4">
    <location>
        <position position="35"/>
    </location>
</feature>
<comment type="catalytic activity">
    <reaction evidence="3 4 5">
        <text>an acyl phosphate + H2O = a carboxylate + phosphate + H(+)</text>
        <dbReference type="Rhea" id="RHEA:14965"/>
        <dbReference type="ChEBI" id="CHEBI:15377"/>
        <dbReference type="ChEBI" id="CHEBI:15378"/>
        <dbReference type="ChEBI" id="CHEBI:29067"/>
        <dbReference type="ChEBI" id="CHEBI:43474"/>
        <dbReference type="ChEBI" id="CHEBI:59918"/>
        <dbReference type="EC" id="3.6.1.7"/>
    </reaction>
</comment>
<dbReference type="SUPFAM" id="SSF54975">
    <property type="entry name" value="Acylphosphatase/BLUF domain-like"/>
    <property type="match status" value="1"/>
</dbReference>
<sequence length="89" mass="10396">MRLRILVSGVVQGVGFRAFTERLAQSYGLRGWVRNLPDGRVEILAEGDEEVLFHFVKDLWKGPRLSKVEGMELLREESDEPLFDFRIRY</sequence>
<keyword evidence="4 5" id="KW-0378">Hydrolase</keyword>
<dbReference type="PROSITE" id="PS51160">
    <property type="entry name" value="ACYLPHOSPHATASE_3"/>
    <property type="match status" value="1"/>
</dbReference>
<dbReference type="PROSITE" id="PS00151">
    <property type="entry name" value="ACYLPHOSPHATASE_2"/>
    <property type="match status" value="1"/>
</dbReference>
<dbReference type="GO" id="GO:0003998">
    <property type="term" value="F:acylphosphatase activity"/>
    <property type="evidence" value="ECO:0007669"/>
    <property type="project" value="UniProtKB-EC"/>
</dbReference>
<evidence type="ECO:0000256" key="1">
    <source>
        <dbReference type="ARBA" id="ARBA00005614"/>
    </source>
</evidence>
<evidence type="ECO:0000313" key="8">
    <source>
        <dbReference type="EMBL" id="HHJ63553.1"/>
    </source>
</evidence>
<evidence type="ECO:0000256" key="2">
    <source>
        <dbReference type="ARBA" id="ARBA00012150"/>
    </source>
</evidence>
<evidence type="ECO:0000256" key="4">
    <source>
        <dbReference type="PROSITE-ProRule" id="PRU00520"/>
    </source>
</evidence>
<comment type="similarity">
    <text evidence="1 6">Belongs to the acylphosphatase family.</text>
</comment>
<accession>A0A7C5Q1Z4</accession>
<dbReference type="Proteomes" id="UP000885792">
    <property type="component" value="Unassembled WGS sequence"/>
</dbReference>
<dbReference type="AlphaFoldDB" id="A0A7C5Q1Z4"/>
<dbReference type="Gene3D" id="3.30.70.100">
    <property type="match status" value="1"/>
</dbReference>
<dbReference type="PROSITE" id="PS00150">
    <property type="entry name" value="ACYLPHOSPHATASE_1"/>
    <property type="match status" value="1"/>
</dbReference>